<dbReference type="Pfam" id="PF01144">
    <property type="entry name" value="CoA_trans"/>
    <property type="match status" value="1"/>
</dbReference>
<dbReference type="SMART" id="SM00882">
    <property type="entry name" value="CoA_trans"/>
    <property type="match status" value="1"/>
</dbReference>
<accession>A0A1I0HU72</accession>
<gene>
    <name evidence="5" type="ORF">SAMN05216313_11783</name>
</gene>
<evidence type="ECO:0000256" key="2">
    <source>
        <dbReference type="ARBA" id="ARBA00022679"/>
    </source>
</evidence>
<dbReference type="PANTHER" id="PTHR43293">
    <property type="entry name" value="ACETATE COA-TRANSFERASE YDIF"/>
    <property type="match status" value="1"/>
</dbReference>
<sequence>MIGGEGNGMKKRMSAREAAGLVRDGSCVWLAGGGGGINDPCHFLGELEQSFLETGHPRDMTLCHSAGMGDKQGGGADHFAHAGMVKKVVGSHWTWSVRMQELAAKEEIEAYVLPQGVMSQMTRDIAGGRPGLISRIGLGTFVDPRVEGGCMNRRSTEQLAQVLEIGGREYLLYKAFPIDVAVIRGSTADEDGNISYEQEGIVPEALSAAQAAKNSGGIVIAQVKRVVARGTIKPLQVKVPGVLVDAVVVDPEQRQSLLTDYDPSLSGEYRVVTEDEDSRMPLTERKVIARRAAEELGENDVCNLGFGMPDGVAAVVKEERGLPPVLSVEQGIIGGIPQGGSNFGLVRNPMAILDQPYQFDWYDGGGLDVTVLSFAQFDRHGNVNVSKFGGRINGVGGFINISQGAKKVVFVGTFTAGGFRAQVEEGTIRIMTEGRNKKLVSQVEQISFSGAYARENGQKVVFVTERAVFELTPEGVKLTEIAPGMDLKRDILDQMEFVPVMDEEIKIMPARYFKA</sequence>
<evidence type="ECO:0000256" key="4">
    <source>
        <dbReference type="PIRSR" id="PIRSR000858-1"/>
    </source>
</evidence>
<dbReference type="InterPro" id="IPR014388">
    <property type="entry name" value="3-oxoacid_CoA-transferase"/>
</dbReference>
<dbReference type="InterPro" id="IPR004165">
    <property type="entry name" value="CoA_trans_fam_I"/>
</dbReference>
<dbReference type="SUPFAM" id="SSF100950">
    <property type="entry name" value="NagB/RpiA/CoA transferase-like"/>
    <property type="match status" value="2"/>
</dbReference>
<evidence type="ECO:0000256" key="3">
    <source>
        <dbReference type="PIRNR" id="PIRNR000858"/>
    </source>
</evidence>
<protein>
    <submittedName>
        <fullName evidence="5">Propionate CoA-transferase</fullName>
    </submittedName>
</protein>
<keyword evidence="2 3" id="KW-0808">Transferase</keyword>
<dbReference type="EMBL" id="FOIM01000017">
    <property type="protein sequence ID" value="SET86896.1"/>
    <property type="molecule type" value="Genomic_DNA"/>
</dbReference>
<keyword evidence="6" id="KW-1185">Reference proteome</keyword>
<dbReference type="Proteomes" id="UP000198508">
    <property type="component" value="Unassembled WGS sequence"/>
</dbReference>
<dbReference type="Gene3D" id="3.40.1080.10">
    <property type="entry name" value="Glutaconate Coenzyme A-transferase"/>
    <property type="match status" value="2"/>
</dbReference>
<dbReference type="GO" id="GO:0046952">
    <property type="term" value="P:ketone body catabolic process"/>
    <property type="evidence" value="ECO:0007669"/>
    <property type="project" value="InterPro"/>
</dbReference>
<dbReference type="PANTHER" id="PTHR43293:SF1">
    <property type="entry name" value="ACETATE COA-TRANSFERASE YDIF"/>
    <property type="match status" value="1"/>
</dbReference>
<dbReference type="STRING" id="460384.SAMN05216313_11783"/>
<organism evidence="5 6">
    <name type="scientific">Enterocloster lavalensis</name>
    <dbReference type="NCBI Taxonomy" id="460384"/>
    <lineage>
        <taxon>Bacteria</taxon>
        <taxon>Bacillati</taxon>
        <taxon>Bacillota</taxon>
        <taxon>Clostridia</taxon>
        <taxon>Lachnospirales</taxon>
        <taxon>Lachnospiraceae</taxon>
        <taxon>Enterocloster</taxon>
    </lineage>
</organism>
<reference evidence="6" key="1">
    <citation type="submission" date="2016-10" db="EMBL/GenBank/DDBJ databases">
        <authorList>
            <person name="Varghese N."/>
            <person name="Submissions S."/>
        </authorList>
    </citation>
    <scope>NUCLEOTIDE SEQUENCE [LARGE SCALE GENOMIC DNA]</scope>
    <source>
        <strain evidence="6">NLAE-zl-G277</strain>
    </source>
</reference>
<dbReference type="GO" id="GO:0008410">
    <property type="term" value="F:CoA-transferase activity"/>
    <property type="evidence" value="ECO:0007669"/>
    <property type="project" value="InterPro"/>
</dbReference>
<dbReference type="InterPro" id="IPR037171">
    <property type="entry name" value="NagB/RpiA_transferase-like"/>
</dbReference>
<evidence type="ECO:0000313" key="5">
    <source>
        <dbReference type="EMBL" id="SET86896.1"/>
    </source>
</evidence>
<name>A0A1I0HU72_9FIRM</name>
<dbReference type="AlphaFoldDB" id="A0A1I0HU72"/>
<evidence type="ECO:0000313" key="6">
    <source>
        <dbReference type="Proteomes" id="UP000198508"/>
    </source>
</evidence>
<dbReference type="PIRSF" id="PIRSF000858">
    <property type="entry name" value="SCOT-t"/>
    <property type="match status" value="1"/>
</dbReference>
<evidence type="ECO:0000256" key="1">
    <source>
        <dbReference type="ARBA" id="ARBA00007154"/>
    </source>
</evidence>
<feature type="active site" description="5-glutamyl coenzyme A thioester intermediate" evidence="4">
    <location>
        <position position="329"/>
    </location>
</feature>
<proteinExistence type="inferred from homology"/>
<comment type="similarity">
    <text evidence="1 3">Belongs to the 3-oxoacid CoA-transferase family.</text>
</comment>